<dbReference type="PANTHER" id="PTHR43308">
    <property type="entry name" value="OUTER MEMBRANE PROTEIN ALPHA-RELATED"/>
    <property type="match status" value="1"/>
</dbReference>
<dbReference type="InterPro" id="IPR051465">
    <property type="entry name" value="Cell_Envelope_Struct_Comp"/>
</dbReference>
<dbReference type="PANTHER" id="PTHR43308:SF1">
    <property type="entry name" value="OUTER MEMBRANE PROTEIN ALPHA"/>
    <property type="match status" value="1"/>
</dbReference>
<dbReference type="KEGG" id="rsin:B6N60_03124"/>
<dbReference type="GO" id="GO:0016020">
    <property type="term" value="C:membrane"/>
    <property type="evidence" value="ECO:0007669"/>
    <property type="project" value="InterPro"/>
</dbReference>
<evidence type="ECO:0000313" key="5">
    <source>
        <dbReference type="Proteomes" id="UP000683511"/>
    </source>
</evidence>
<dbReference type="Gene3D" id="2.40.160.180">
    <property type="entry name" value="Carbohydrate-selective porin OprB"/>
    <property type="match status" value="1"/>
</dbReference>
<dbReference type="Pfam" id="PF00395">
    <property type="entry name" value="SLH"/>
    <property type="match status" value="1"/>
</dbReference>
<dbReference type="PROSITE" id="PS51272">
    <property type="entry name" value="SLH"/>
    <property type="match status" value="1"/>
</dbReference>
<feature type="domain" description="SLH" evidence="3">
    <location>
        <begin position="82"/>
        <end position="146"/>
    </location>
</feature>
<dbReference type="Proteomes" id="UP000683511">
    <property type="component" value="Chromosome"/>
</dbReference>
<dbReference type="AlphaFoldDB" id="A0A975Y5P1"/>
<dbReference type="NCBIfam" id="NF033921">
    <property type="entry name" value="por_somb"/>
    <property type="match status" value="1"/>
</dbReference>
<dbReference type="Pfam" id="PF04966">
    <property type="entry name" value="OprB"/>
    <property type="match status" value="1"/>
</dbReference>
<accession>A0A975Y5P1</accession>
<keyword evidence="5" id="KW-1185">Reference proteome</keyword>
<gene>
    <name evidence="4" type="ORF">B6N60_03124</name>
</gene>
<dbReference type="InterPro" id="IPR038673">
    <property type="entry name" value="OprB_sf"/>
</dbReference>
<evidence type="ECO:0000313" key="4">
    <source>
        <dbReference type="EMBL" id="QXE24419.1"/>
    </source>
</evidence>
<dbReference type="GO" id="GO:0008643">
    <property type="term" value="P:carbohydrate transport"/>
    <property type="evidence" value="ECO:0007669"/>
    <property type="project" value="InterPro"/>
</dbReference>
<protein>
    <submittedName>
        <fullName evidence="4">S-layer region-like protein</fullName>
    </submittedName>
</protein>
<comment type="similarity">
    <text evidence="1 2">Belongs to the OprB family.</text>
</comment>
<evidence type="ECO:0000256" key="2">
    <source>
        <dbReference type="RuleBase" id="RU363072"/>
    </source>
</evidence>
<name>A0A975Y5P1_9NOST</name>
<dbReference type="GO" id="GO:0015288">
    <property type="term" value="F:porin activity"/>
    <property type="evidence" value="ECO:0007669"/>
    <property type="project" value="InterPro"/>
</dbReference>
<dbReference type="InterPro" id="IPR047684">
    <property type="entry name" value="Por_som-like"/>
</dbReference>
<dbReference type="InterPro" id="IPR001119">
    <property type="entry name" value="SLH_dom"/>
</dbReference>
<evidence type="ECO:0000259" key="3">
    <source>
        <dbReference type="PROSITE" id="PS51272"/>
    </source>
</evidence>
<organism evidence="4 5">
    <name type="scientific">Richelia sinica FACHB-800</name>
    <dbReference type="NCBI Taxonomy" id="1357546"/>
    <lineage>
        <taxon>Bacteria</taxon>
        <taxon>Bacillati</taxon>
        <taxon>Cyanobacteriota</taxon>
        <taxon>Cyanophyceae</taxon>
        <taxon>Nostocales</taxon>
        <taxon>Nostocaceae</taxon>
        <taxon>Richelia</taxon>
    </lineage>
</organism>
<evidence type="ECO:0000256" key="1">
    <source>
        <dbReference type="ARBA" id="ARBA00008769"/>
    </source>
</evidence>
<sequence>MGVTMKKYLLATAGGAGLLWLIFGLLPAQALNQSDLIDKKIANDSNDENNHQNSATLTVNNSDQNLEINNLDQDDELAQITSVSQLSDVQPTDWAFQSLQSLVERYGCIAGYPNSTYRGNRAMTRYEFAAGLNACLDRINELITTTTTDLVKKEDLITLQKLQEQFAGELATLRGRVDAVEARTAELEANQFSTTTKLNGEAIIAGIAATGGAPGKSNPNPILVNRVRLNLTTSFTGKDLLITGLQAHNFLGGADGSGSMQSSLGLASPLLSSSSARTSFEPQFPGLNVKNLSSVGANSLELYKLLYIFPVAEKLTLFAGTAAETSDAFPAVTPFYGEGQESISRFASLNPVLRVSGGTSGSGLASAAGFIYSVSPSLDFRALYGSVNANLPQQSASEAVPGVSSTPLGAGLFSGSNVVAAQLTFKPSRNLDIGLNYSHSYHELNILGTGLISGDVGALSGVAAGTPVTLNSVGGTVTWRFSPKLALSGYGAALFVDDSSNSVNASTTFTSWMLGVHLRDLFKPGNTAGIIFGQPLYRTDASGTAVLTPAGENRATPYHLEAYYRFKVSDNISITPGAFVLFNPEGNSKNETTAVGVLRTTFTF</sequence>
<dbReference type="EMBL" id="CP021056">
    <property type="protein sequence ID" value="QXE24419.1"/>
    <property type="molecule type" value="Genomic_DNA"/>
</dbReference>
<proteinExistence type="inferred from homology"/>
<reference evidence="4" key="1">
    <citation type="submission" date="2017-04" db="EMBL/GenBank/DDBJ databases">
        <title>Genome deletions in a multicellular cyanobacterial endosymbiont for morphological adaptation in marine diatoms.</title>
        <authorList>
            <person name="Wang Y."/>
            <person name="Gao H."/>
            <person name="Li R."/>
            <person name="Xu X."/>
        </authorList>
    </citation>
    <scope>NUCLEOTIDE SEQUENCE</scope>
    <source>
        <strain evidence="4">FACHB 800</strain>
    </source>
</reference>
<dbReference type="InterPro" id="IPR007049">
    <property type="entry name" value="Carb-sel_porin_OprB"/>
</dbReference>